<dbReference type="Pfam" id="PF08281">
    <property type="entry name" value="Sigma70_r4_2"/>
    <property type="match status" value="1"/>
</dbReference>
<accession>A0ABY5K2C4</accession>
<dbReference type="InterPro" id="IPR013325">
    <property type="entry name" value="RNA_pol_sigma_r2"/>
</dbReference>
<evidence type="ECO:0000256" key="4">
    <source>
        <dbReference type="ARBA" id="ARBA00023163"/>
    </source>
</evidence>
<dbReference type="InterPro" id="IPR014284">
    <property type="entry name" value="RNA_pol_sigma-70_dom"/>
</dbReference>
<keyword evidence="7" id="KW-1185">Reference proteome</keyword>
<reference evidence="6" key="1">
    <citation type="submission" date="2022-07" db="EMBL/GenBank/DDBJ databases">
        <title>FELIX.</title>
        <authorList>
            <person name="Wan K.H."/>
            <person name="Park S."/>
            <person name="Lawrence Q."/>
            <person name="Eichenberger J.P."/>
            <person name="Booth B.W."/>
            <person name="Piaggio A.J."/>
            <person name="Chandler J.C."/>
            <person name="Franklin A.B."/>
            <person name="Celniker S.E."/>
        </authorList>
    </citation>
    <scope>NUCLEOTIDE SEQUENCE</scope>
    <source>
        <strain evidence="6">QA-1986 374</strain>
    </source>
</reference>
<protein>
    <submittedName>
        <fullName evidence="6">RNA polymerase sigma factor</fullName>
    </submittedName>
</protein>
<dbReference type="RefSeq" id="WP_256710299.1">
    <property type="nucleotide sequence ID" value="NZ_CP101914.1"/>
</dbReference>
<name>A0ABY5K2C4_9BACI</name>
<dbReference type="InterPro" id="IPR013324">
    <property type="entry name" value="RNA_pol_sigma_r3/r4-like"/>
</dbReference>
<proteinExistence type="inferred from homology"/>
<feature type="domain" description="RNA polymerase sigma factor 70 region 4 type 2" evidence="5">
    <location>
        <begin position="120"/>
        <end position="172"/>
    </location>
</feature>
<dbReference type="InterPro" id="IPR013249">
    <property type="entry name" value="RNA_pol_sigma70_r4_t2"/>
</dbReference>
<sequence>MLQLNDFEQDFSLKSDFSRRHSCPNPPALAGGRLRNFLIGLTKSDEIADEIIQELFSKILVTPTIVYKVDYMKSWLARGAKNTLLDYYKKKKPVLLHDENVIESLLIDHRTPEKDVIINERLETVLGKLSDTDKAIMLAKEYYGYNYQEISELLNLPISTLKSKVFRMRKQMIKKG</sequence>
<evidence type="ECO:0000256" key="2">
    <source>
        <dbReference type="ARBA" id="ARBA00023015"/>
    </source>
</evidence>
<dbReference type="Gene3D" id="1.10.10.10">
    <property type="entry name" value="Winged helix-like DNA-binding domain superfamily/Winged helix DNA-binding domain"/>
    <property type="match status" value="1"/>
</dbReference>
<evidence type="ECO:0000256" key="3">
    <source>
        <dbReference type="ARBA" id="ARBA00023082"/>
    </source>
</evidence>
<dbReference type="Gene3D" id="1.10.1740.10">
    <property type="match status" value="1"/>
</dbReference>
<dbReference type="EMBL" id="CP101914">
    <property type="protein sequence ID" value="UUI05456.1"/>
    <property type="molecule type" value="Genomic_DNA"/>
</dbReference>
<dbReference type="SUPFAM" id="SSF88946">
    <property type="entry name" value="Sigma2 domain of RNA polymerase sigma factors"/>
    <property type="match status" value="1"/>
</dbReference>
<dbReference type="NCBIfam" id="TIGR02937">
    <property type="entry name" value="sigma70-ECF"/>
    <property type="match status" value="1"/>
</dbReference>
<keyword evidence="3" id="KW-0731">Sigma factor</keyword>
<dbReference type="PANTHER" id="PTHR43133">
    <property type="entry name" value="RNA POLYMERASE ECF-TYPE SIGMA FACTO"/>
    <property type="match status" value="1"/>
</dbReference>
<keyword evidence="4" id="KW-0804">Transcription</keyword>
<dbReference type="InterPro" id="IPR039425">
    <property type="entry name" value="RNA_pol_sigma-70-like"/>
</dbReference>
<dbReference type="PANTHER" id="PTHR43133:SF51">
    <property type="entry name" value="RNA POLYMERASE SIGMA FACTOR"/>
    <property type="match status" value="1"/>
</dbReference>
<evidence type="ECO:0000313" key="6">
    <source>
        <dbReference type="EMBL" id="UUI05456.1"/>
    </source>
</evidence>
<comment type="similarity">
    <text evidence="1">Belongs to the sigma-70 factor family. ECF subfamily.</text>
</comment>
<organism evidence="6 7">
    <name type="scientific">Oceanobacillus jeddahense</name>
    <dbReference type="NCBI Taxonomy" id="1462527"/>
    <lineage>
        <taxon>Bacteria</taxon>
        <taxon>Bacillati</taxon>
        <taxon>Bacillota</taxon>
        <taxon>Bacilli</taxon>
        <taxon>Bacillales</taxon>
        <taxon>Bacillaceae</taxon>
        <taxon>Oceanobacillus</taxon>
    </lineage>
</organism>
<evidence type="ECO:0000259" key="5">
    <source>
        <dbReference type="Pfam" id="PF08281"/>
    </source>
</evidence>
<dbReference type="InterPro" id="IPR036388">
    <property type="entry name" value="WH-like_DNA-bd_sf"/>
</dbReference>
<dbReference type="Proteomes" id="UP001059773">
    <property type="component" value="Chromosome"/>
</dbReference>
<evidence type="ECO:0000313" key="7">
    <source>
        <dbReference type="Proteomes" id="UP001059773"/>
    </source>
</evidence>
<gene>
    <name evidence="6" type="ORF">NP439_02045</name>
</gene>
<dbReference type="SUPFAM" id="SSF88659">
    <property type="entry name" value="Sigma3 and sigma4 domains of RNA polymerase sigma factors"/>
    <property type="match status" value="1"/>
</dbReference>
<keyword evidence="2" id="KW-0805">Transcription regulation</keyword>
<evidence type="ECO:0000256" key="1">
    <source>
        <dbReference type="ARBA" id="ARBA00010641"/>
    </source>
</evidence>
<dbReference type="CDD" id="cd06171">
    <property type="entry name" value="Sigma70_r4"/>
    <property type="match status" value="1"/>
</dbReference>